<evidence type="ECO:0000313" key="2">
    <source>
        <dbReference type="EMBL" id="CAB4533849.1"/>
    </source>
</evidence>
<sequence length="44" mass="5033">MDDLGFIVASYVVTFVSVALYARGVLHRSRKAARDVPRDKRPWL</sequence>
<accession>A0A6J6B690</accession>
<feature type="transmembrane region" description="Helical" evidence="1">
    <location>
        <begin position="6"/>
        <end position="26"/>
    </location>
</feature>
<evidence type="ECO:0000313" key="8">
    <source>
        <dbReference type="EMBL" id="CAB5111606.1"/>
    </source>
</evidence>
<proteinExistence type="predicted"/>
<evidence type="ECO:0000313" key="5">
    <source>
        <dbReference type="EMBL" id="CAB4770217.1"/>
    </source>
</evidence>
<reference evidence="2" key="1">
    <citation type="submission" date="2020-05" db="EMBL/GenBank/DDBJ databases">
        <authorList>
            <person name="Chiriac C."/>
            <person name="Salcher M."/>
            <person name="Ghai R."/>
            <person name="Kavagutti S V."/>
        </authorList>
    </citation>
    <scope>NUCLEOTIDE SEQUENCE</scope>
</reference>
<evidence type="ECO:0000313" key="4">
    <source>
        <dbReference type="EMBL" id="CAB4622573.1"/>
    </source>
</evidence>
<dbReference type="EMBL" id="CAEZSL010000012">
    <property type="protein sequence ID" value="CAB4533849.1"/>
    <property type="molecule type" value="Genomic_DNA"/>
</dbReference>
<evidence type="ECO:0000313" key="3">
    <source>
        <dbReference type="EMBL" id="CAB4594656.1"/>
    </source>
</evidence>
<evidence type="ECO:0000256" key="1">
    <source>
        <dbReference type="SAM" id="Phobius"/>
    </source>
</evidence>
<keyword evidence="1" id="KW-0472">Membrane</keyword>
<dbReference type="EMBL" id="CAFBQJ010000025">
    <property type="protein sequence ID" value="CAB5045487.1"/>
    <property type="molecule type" value="Genomic_DNA"/>
</dbReference>
<name>A0A6J6B690_9ZZZZ</name>
<organism evidence="2">
    <name type="scientific">freshwater metagenome</name>
    <dbReference type="NCBI Taxonomy" id="449393"/>
    <lineage>
        <taxon>unclassified sequences</taxon>
        <taxon>metagenomes</taxon>
        <taxon>ecological metagenomes</taxon>
    </lineage>
</organism>
<evidence type="ECO:0000313" key="7">
    <source>
        <dbReference type="EMBL" id="CAB5045487.1"/>
    </source>
</evidence>
<dbReference type="EMBL" id="CAEZVL010000008">
    <property type="protein sequence ID" value="CAB4622573.1"/>
    <property type="molecule type" value="Genomic_DNA"/>
</dbReference>
<gene>
    <name evidence="2" type="ORF">UFOPK1421_00189</name>
    <name evidence="3" type="ORF">UFOPK1820_00344</name>
    <name evidence="4" type="ORF">UFOPK1960_00124</name>
    <name evidence="5" type="ORF">UFOPK2921_00220</name>
    <name evidence="6" type="ORF">UFOPK3889_00346</name>
    <name evidence="7" type="ORF">UFOPK4275_00243</name>
    <name evidence="8" type="ORF">UFOPK4422_00198</name>
</gene>
<keyword evidence="1" id="KW-1133">Transmembrane helix</keyword>
<evidence type="ECO:0000313" key="6">
    <source>
        <dbReference type="EMBL" id="CAB4968574.1"/>
    </source>
</evidence>
<dbReference type="EMBL" id="CAEZUK010000037">
    <property type="protein sequence ID" value="CAB4594656.1"/>
    <property type="molecule type" value="Genomic_DNA"/>
</dbReference>
<protein>
    <submittedName>
        <fullName evidence="2">Unannotated protein</fullName>
    </submittedName>
</protein>
<dbReference type="EMBL" id="CAFBNZ010000042">
    <property type="protein sequence ID" value="CAB4968574.1"/>
    <property type="molecule type" value="Genomic_DNA"/>
</dbReference>
<dbReference type="EMBL" id="CAFBRX010000010">
    <property type="protein sequence ID" value="CAB5111606.1"/>
    <property type="molecule type" value="Genomic_DNA"/>
</dbReference>
<keyword evidence="1" id="KW-0812">Transmembrane</keyword>
<dbReference type="EMBL" id="CAEZZV010000016">
    <property type="protein sequence ID" value="CAB4770217.1"/>
    <property type="molecule type" value="Genomic_DNA"/>
</dbReference>
<dbReference type="AlphaFoldDB" id="A0A6J6B690"/>